<dbReference type="AlphaFoldDB" id="A0A2A5QUJ3"/>
<accession>A0A2A5QUJ3</accession>
<dbReference type="Proteomes" id="UP000219689">
    <property type="component" value="Unassembled WGS sequence"/>
</dbReference>
<dbReference type="EMBL" id="NXNI01000001">
    <property type="protein sequence ID" value="PCR90506.1"/>
    <property type="molecule type" value="Genomic_DNA"/>
</dbReference>
<evidence type="ECO:0000313" key="2">
    <source>
        <dbReference type="EMBL" id="PCR90506.1"/>
    </source>
</evidence>
<comment type="caution">
    <text evidence="2">The sequence shown here is derived from an EMBL/GenBank/DDBJ whole genome shotgun (WGS) entry which is preliminary data.</text>
</comment>
<feature type="transmembrane region" description="Helical" evidence="1">
    <location>
        <begin position="81"/>
        <end position="100"/>
    </location>
</feature>
<feature type="transmembrane region" description="Helical" evidence="1">
    <location>
        <begin position="40"/>
        <end position="60"/>
    </location>
</feature>
<keyword evidence="3" id="KW-1185">Reference proteome</keyword>
<keyword evidence="1" id="KW-1133">Transmembrane helix</keyword>
<keyword evidence="1" id="KW-0812">Transmembrane</keyword>
<evidence type="ECO:0000256" key="1">
    <source>
        <dbReference type="SAM" id="Phobius"/>
    </source>
</evidence>
<evidence type="ECO:0000313" key="3">
    <source>
        <dbReference type="Proteomes" id="UP000219689"/>
    </source>
</evidence>
<feature type="transmembrane region" description="Helical" evidence="1">
    <location>
        <begin position="106"/>
        <end position="126"/>
    </location>
</feature>
<name>A0A2A5QUJ3_9EURY</name>
<protein>
    <submittedName>
        <fullName evidence="2">Uncharacterized protein</fullName>
    </submittedName>
</protein>
<keyword evidence="1" id="KW-0472">Membrane</keyword>
<dbReference type="RefSeq" id="WP_097379455.1">
    <property type="nucleotide sequence ID" value="NZ_NXNI01000001.1"/>
</dbReference>
<proteinExistence type="predicted"/>
<dbReference type="OrthoDB" id="197233at2157"/>
<gene>
    <name evidence="2" type="ORF">CP557_08225</name>
</gene>
<organism evidence="2 3">
    <name type="scientific">Natrinema ejinorense</name>
    <dbReference type="NCBI Taxonomy" id="373386"/>
    <lineage>
        <taxon>Archaea</taxon>
        <taxon>Methanobacteriati</taxon>
        <taxon>Methanobacteriota</taxon>
        <taxon>Stenosarchaea group</taxon>
        <taxon>Halobacteria</taxon>
        <taxon>Halobacteriales</taxon>
        <taxon>Natrialbaceae</taxon>
        <taxon>Natrinema</taxon>
    </lineage>
</organism>
<reference evidence="2 3" key="1">
    <citation type="submission" date="2017-09" db="EMBL/GenBank/DDBJ databases">
        <title>Genome sequences of Natrinema ejinorence JCM 13890T.</title>
        <authorList>
            <person name="Roh S.W."/>
            <person name="Kim Y.B."/>
            <person name="Kim J.Y."/>
        </authorList>
    </citation>
    <scope>NUCLEOTIDE SEQUENCE [LARGE SCALE GENOMIC DNA]</scope>
    <source>
        <strain evidence="2 3">JCM 13890</strain>
    </source>
</reference>
<sequence length="135" mass="14126">MSSLTLWPWAALALVIGLVLLSSTVCLCYAIGTDANARGANGIAWAMFAILFLPIAVPAYGAYRTRLPARDEPPGSTERRLGAFGIGATTAFVVSALVSPPDPFTQLLYAGPLVVVFVPLAAVVCYEPGWRGLGS</sequence>